<reference evidence="13 14" key="1">
    <citation type="journal article" date="2023" name="Insect Mol. Biol.">
        <title>Genome sequencing provides insights into the evolution of gene families encoding plant cell wall-degrading enzymes in longhorned beetles.</title>
        <authorList>
            <person name="Shin N.R."/>
            <person name="Okamura Y."/>
            <person name="Kirsch R."/>
            <person name="Pauchet Y."/>
        </authorList>
    </citation>
    <scope>NUCLEOTIDE SEQUENCE [LARGE SCALE GENOMIC DNA]</scope>
    <source>
        <strain evidence="13">EAD_L_NR</strain>
    </source>
</reference>
<protein>
    <submittedName>
        <fullName evidence="13">Uncharacterized protein</fullName>
    </submittedName>
</protein>
<dbReference type="SMART" id="SM00355">
    <property type="entry name" value="ZnF_C2H2"/>
    <property type="match status" value="6"/>
</dbReference>
<dbReference type="EMBL" id="JANEYG010000002">
    <property type="protein sequence ID" value="KAJ8925198.1"/>
    <property type="molecule type" value="Genomic_DNA"/>
</dbReference>
<dbReference type="Gene3D" id="3.30.160.60">
    <property type="entry name" value="Classic Zinc Finger"/>
    <property type="match status" value="2"/>
</dbReference>
<dbReference type="AlphaFoldDB" id="A0AAV8WFK2"/>
<dbReference type="Pfam" id="PF00096">
    <property type="entry name" value="zf-C2H2"/>
    <property type="match status" value="1"/>
</dbReference>
<dbReference type="SMART" id="SM00980">
    <property type="entry name" value="THAP"/>
    <property type="match status" value="1"/>
</dbReference>
<comment type="subcellular location">
    <subcellularLocation>
        <location evidence="1">Nucleus</location>
    </subcellularLocation>
</comment>
<evidence type="ECO:0000256" key="2">
    <source>
        <dbReference type="ARBA" id="ARBA00022723"/>
    </source>
</evidence>
<dbReference type="Proteomes" id="UP001159042">
    <property type="component" value="Unassembled WGS sequence"/>
</dbReference>
<evidence type="ECO:0000256" key="3">
    <source>
        <dbReference type="ARBA" id="ARBA00022737"/>
    </source>
</evidence>
<proteinExistence type="predicted"/>
<dbReference type="PROSITE" id="PS50157">
    <property type="entry name" value="ZINC_FINGER_C2H2_2"/>
    <property type="match status" value="4"/>
</dbReference>
<feature type="region of interest" description="Disordered" evidence="10">
    <location>
        <begin position="416"/>
        <end position="449"/>
    </location>
</feature>
<evidence type="ECO:0000313" key="13">
    <source>
        <dbReference type="EMBL" id="KAJ8925198.1"/>
    </source>
</evidence>
<evidence type="ECO:0000256" key="7">
    <source>
        <dbReference type="ARBA" id="ARBA00023242"/>
    </source>
</evidence>
<dbReference type="SUPFAM" id="SSF57716">
    <property type="entry name" value="Glucocorticoid receptor-like (DNA-binding domain)"/>
    <property type="match status" value="1"/>
</dbReference>
<keyword evidence="5" id="KW-0862">Zinc</keyword>
<feature type="domain" description="C2H2-type" evidence="11">
    <location>
        <begin position="359"/>
        <end position="386"/>
    </location>
</feature>
<feature type="domain" description="C2H2-type" evidence="11">
    <location>
        <begin position="390"/>
        <end position="418"/>
    </location>
</feature>
<organism evidence="13 14">
    <name type="scientific">Exocentrus adspersus</name>
    <dbReference type="NCBI Taxonomy" id="1586481"/>
    <lineage>
        <taxon>Eukaryota</taxon>
        <taxon>Metazoa</taxon>
        <taxon>Ecdysozoa</taxon>
        <taxon>Arthropoda</taxon>
        <taxon>Hexapoda</taxon>
        <taxon>Insecta</taxon>
        <taxon>Pterygota</taxon>
        <taxon>Neoptera</taxon>
        <taxon>Endopterygota</taxon>
        <taxon>Coleoptera</taxon>
        <taxon>Polyphaga</taxon>
        <taxon>Cucujiformia</taxon>
        <taxon>Chrysomeloidea</taxon>
        <taxon>Cerambycidae</taxon>
        <taxon>Lamiinae</taxon>
        <taxon>Acanthocinini</taxon>
        <taxon>Exocentrus</taxon>
    </lineage>
</organism>
<keyword evidence="14" id="KW-1185">Reference proteome</keyword>
<dbReference type="SUPFAM" id="SSF57667">
    <property type="entry name" value="beta-beta-alpha zinc fingers"/>
    <property type="match status" value="2"/>
</dbReference>
<accession>A0AAV8WFK2</accession>
<evidence type="ECO:0000256" key="6">
    <source>
        <dbReference type="ARBA" id="ARBA00023125"/>
    </source>
</evidence>
<evidence type="ECO:0000256" key="8">
    <source>
        <dbReference type="PROSITE-ProRule" id="PRU00042"/>
    </source>
</evidence>
<dbReference type="InterPro" id="IPR013087">
    <property type="entry name" value="Znf_C2H2_type"/>
</dbReference>
<evidence type="ECO:0000256" key="1">
    <source>
        <dbReference type="ARBA" id="ARBA00004123"/>
    </source>
</evidence>
<evidence type="ECO:0000259" key="11">
    <source>
        <dbReference type="PROSITE" id="PS50157"/>
    </source>
</evidence>
<dbReference type="GO" id="GO:0008270">
    <property type="term" value="F:zinc ion binding"/>
    <property type="evidence" value="ECO:0007669"/>
    <property type="project" value="UniProtKB-KW"/>
</dbReference>
<dbReference type="GO" id="GO:0005634">
    <property type="term" value="C:nucleus"/>
    <property type="evidence" value="ECO:0007669"/>
    <property type="project" value="UniProtKB-SubCell"/>
</dbReference>
<keyword evidence="6 9" id="KW-0238">DNA-binding</keyword>
<comment type="caution">
    <text evidence="13">The sequence shown here is derived from an EMBL/GenBank/DDBJ whole genome shotgun (WGS) entry which is preliminary data.</text>
</comment>
<evidence type="ECO:0000256" key="5">
    <source>
        <dbReference type="ARBA" id="ARBA00022833"/>
    </source>
</evidence>
<dbReference type="PANTHER" id="PTHR24381:SF393">
    <property type="entry name" value="CHROMATIN-LINKED ADAPTOR FOR MSL PROTEINS, ISOFORM B"/>
    <property type="match status" value="1"/>
</dbReference>
<evidence type="ECO:0000313" key="14">
    <source>
        <dbReference type="Proteomes" id="UP001159042"/>
    </source>
</evidence>
<dbReference type="GO" id="GO:0000977">
    <property type="term" value="F:RNA polymerase II transcription regulatory region sequence-specific DNA binding"/>
    <property type="evidence" value="ECO:0007669"/>
    <property type="project" value="TreeGrafter"/>
</dbReference>
<evidence type="ECO:0000256" key="10">
    <source>
        <dbReference type="SAM" id="MobiDB-lite"/>
    </source>
</evidence>
<dbReference type="InterPro" id="IPR006612">
    <property type="entry name" value="THAP_Znf"/>
</dbReference>
<dbReference type="InterPro" id="IPR036236">
    <property type="entry name" value="Znf_C2H2_sf"/>
</dbReference>
<keyword evidence="7" id="KW-0539">Nucleus</keyword>
<dbReference type="PANTHER" id="PTHR24381">
    <property type="entry name" value="ZINC FINGER PROTEIN"/>
    <property type="match status" value="1"/>
</dbReference>
<dbReference type="Pfam" id="PF05485">
    <property type="entry name" value="THAP"/>
    <property type="match status" value="1"/>
</dbReference>
<dbReference type="PROSITE" id="PS50950">
    <property type="entry name" value="ZF_THAP"/>
    <property type="match status" value="1"/>
</dbReference>
<evidence type="ECO:0000256" key="9">
    <source>
        <dbReference type="PROSITE-ProRule" id="PRU00309"/>
    </source>
</evidence>
<dbReference type="GO" id="GO:0000981">
    <property type="term" value="F:DNA-binding transcription factor activity, RNA polymerase II-specific"/>
    <property type="evidence" value="ECO:0007669"/>
    <property type="project" value="TreeGrafter"/>
</dbReference>
<feature type="domain" description="C2H2-type" evidence="11">
    <location>
        <begin position="333"/>
        <end position="356"/>
    </location>
</feature>
<keyword evidence="3" id="KW-0677">Repeat</keyword>
<evidence type="ECO:0000259" key="12">
    <source>
        <dbReference type="PROSITE" id="PS50950"/>
    </source>
</evidence>
<dbReference type="PROSITE" id="PS00028">
    <property type="entry name" value="ZINC_FINGER_C2H2_1"/>
    <property type="match status" value="5"/>
</dbReference>
<keyword evidence="4 8" id="KW-0863">Zinc-finger</keyword>
<keyword evidence="2" id="KW-0479">Metal-binding</keyword>
<feature type="domain" description="C2H2-type" evidence="11">
    <location>
        <begin position="301"/>
        <end position="325"/>
    </location>
</feature>
<name>A0AAV8WFK2_9CUCU</name>
<feature type="domain" description="THAP-type" evidence="12">
    <location>
        <begin position="1"/>
        <end position="79"/>
    </location>
</feature>
<evidence type="ECO:0000256" key="4">
    <source>
        <dbReference type="ARBA" id="ARBA00022771"/>
    </source>
</evidence>
<gene>
    <name evidence="13" type="ORF">NQ315_001384</name>
</gene>
<sequence length="449" mass="51150">MVSCLKCGRCNERDKDVILFQVPIDEKDPEWQVEFLDRLGVQELADKDVYICSSHFLPDDFEMRNSELHLKENALPARNDDNLVELEIRPEVIYFKSEGEGVETGAMSDTSETKDLVPLEPLVEYMNVYEDVDVKDEVEENVAIHPEYITTTDVAQEISIITDGGGNMGVEPVMPFFLTSSPVFTILNENNEVGETIILQIEEDKKQPPLSADALGELQQSLCVSSKGDVSSTYPCDICNNSYGCLNCLKSHYETLHILNILRRYKCRSSHHISKSLVCPVCELMFETRNDTMDHYITHSVGCEVCGSGFDRQSYLTEHYRTAHSKGDYQVHYDCELCKTTYQYTATLAKHYRTFHKMVLCHVCKTRFQDVSELQEHEKEHAEKLTVLPFACSKCDKAFPKISDIAMHIRHEHKREWPADTEAKVASAQLQAKAEENASPAQKKVKVKK</sequence>